<dbReference type="Proteomes" id="UP000198634">
    <property type="component" value="Unassembled WGS sequence"/>
</dbReference>
<keyword evidence="1" id="KW-1133">Transmembrane helix</keyword>
<dbReference type="OrthoDB" id="7862519at2"/>
<keyword evidence="1" id="KW-0812">Transmembrane</keyword>
<evidence type="ECO:0000313" key="2">
    <source>
        <dbReference type="EMBL" id="SEQ90340.1"/>
    </source>
</evidence>
<proteinExistence type="predicted"/>
<accession>A0A1H9JU45</accession>
<reference evidence="2 3" key="1">
    <citation type="submission" date="2016-10" db="EMBL/GenBank/DDBJ databases">
        <authorList>
            <person name="de Groot N.N."/>
        </authorList>
    </citation>
    <scope>NUCLEOTIDE SEQUENCE [LARGE SCALE GENOMIC DNA]</scope>
    <source>
        <strain evidence="2 3">DSM 22007</strain>
    </source>
</reference>
<keyword evidence="3" id="KW-1185">Reference proteome</keyword>
<organism evidence="2 3">
    <name type="scientific">Thalassovita taeanensis</name>
    <dbReference type="NCBI Taxonomy" id="657014"/>
    <lineage>
        <taxon>Bacteria</taxon>
        <taxon>Pseudomonadati</taxon>
        <taxon>Pseudomonadota</taxon>
        <taxon>Alphaproteobacteria</taxon>
        <taxon>Rhodobacterales</taxon>
        <taxon>Roseobacteraceae</taxon>
        <taxon>Thalassovita</taxon>
    </lineage>
</organism>
<dbReference type="AlphaFoldDB" id="A0A1H9JU45"/>
<protein>
    <submittedName>
        <fullName evidence="2">Uncharacterized protein</fullName>
    </submittedName>
</protein>
<name>A0A1H9JU45_9RHOB</name>
<evidence type="ECO:0000256" key="1">
    <source>
        <dbReference type="SAM" id="Phobius"/>
    </source>
</evidence>
<dbReference type="EMBL" id="FOEP01000016">
    <property type="protein sequence ID" value="SEQ90340.1"/>
    <property type="molecule type" value="Genomic_DNA"/>
</dbReference>
<dbReference type="STRING" id="657014.SAMN04488092_11630"/>
<evidence type="ECO:0000313" key="3">
    <source>
        <dbReference type="Proteomes" id="UP000198634"/>
    </source>
</evidence>
<gene>
    <name evidence="2" type="ORF">SAMN04488092_11630</name>
</gene>
<feature type="transmembrane region" description="Helical" evidence="1">
    <location>
        <begin position="41"/>
        <end position="59"/>
    </location>
</feature>
<sequence length="158" mass="17074">MSDDILAQVRASAPRRWIGVGILASLGGLLLYVAVTTPPQTLGLQVFVVTLGGLALALAEKMRRATLTEISLTETELRDSDGTVIARVDQITRVNRGTFALKPSNGFTLQLKASQGRRRWMPGVWWRMGRRVGVGGVTAGSQTKVMAELLQAMIAARD</sequence>
<keyword evidence="1" id="KW-0472">Membrane</keyword>
<dbReference type="RefSeq" id="WP_090271045.1">
    <property type="nucleotide sequence ID" value="NZ_FOEP01000016.1"/>
</dbReference>
<feature type="transmembrane region" description="Helical" evidence="1">
    <location>
        <begin position="17"/>
        <end position="35"/>
    </location>
</feature>